<name>A0ABQ1V9M0_9BACT</name>
<organism evidence="2 3">
    <name type="scientific">Echinicola rosea</name>
    <dbReference type="NCBI Taxonomy" id="1807691"/>
    <lineage>
        <taxon>Bacteria</taxon>
        <taxon>Pseudomonadati</taxon>
        <taxon>Bacteroidota</taxon>
        <taxon>Cytophagia</taxon>
        <taxon>Cytophagales</taxon>
        <taxon>Cyclobacteriaceae</taxon>
        <taxon>Echinicola</taxon>
    </lineage>
</organism>
<keyword evidence="1" id="KW-0472">Membrane</keyword>
<sequence length="1437" mass="164151">MVKKSQNKKKLKRSQRRLIRFFAIVIFSLVFVQVGLYFGSDLLLRNYVQSKVDEASEGKYEVSFDRFHLSLFQRGFYFEGFSLTPNKAILDSLPDDKPIYKVQVPQIAVKGIGYDFGDKILNIGNLQFVEPMIQTKQQLDSLSSNTKLEQLQLEIKKSLERVRLEEIIIDNLIIEQADLLVENFVSQKSIKAENTNFSLKDVHLLNPRPEPTPFNARGFGLTLENFEMLLADSVHTLLAEQIEISSLDNHITAKQVALLPDLQKPGEIYYSMKLDNLMLTDADINQVFYTTDVAVGNLTLNHPEFLVYSELSPEVQEKSLMDYSLYPLIKDILSSINIHHLQIEEGSFLQRGVHDEYKNRIETDKINFEMEQVYIGPDTERTKNQFFYANEAALSLSNVKVVLADGVHWITGKEVYLSSKEDEIKVVGAKVEPFRKVTEEIPLFEIEIPEFNLENANLKKVYNHNILDVKDMVFRNPTVKFSNLQKKEGNMKGQTIQELTKNFLRAIYIDRLELIEGDMILNNTMKVNKDSVSFTKASMVLENFAVDEGIEQDSSRMFLAEDLQLELDNYAMKLTDDMHLFKADKIFVDTKEKMLKIEGFSFEPLDSDRVMENLRRLNKKMVLEVRVPEFYLRDVDIAKAYFDGVLEIGMVEVPSPDIKLSRYIAPNQNREKVQINDLYELATSYFSHVTIDSLNVIDGSIAYENYVQNKIKTFAEDNVSIKIKKFELDENVTPRNAETFFAEELDVSLNNYVFNVADGRYSLHADQISYNSSRDELITSNVRLRPRRDLGVKVTIGANISNLSFAGVDVDRFFFENTLAMSKVSLSDAEVNLFIDRNGTKRSQRDKAPKKTRNLPKRFDIIQIDTIEAQNARFNAFYSNDGKERNLINSGVNLSFYGFLLDSAKLAKGDIVGFFNNMAMDIDNFNLALNDSVHTLNFSKVELDTKSDMIVFENLKVIPKNHIGKHGNPVIAAAVPLVKLQTHSLTSFQETGEIDFQRIELVNPEISLYLDRKDNHRTSGKSSEDAVQDIIKDLKVNDFKLSGGKLNILEKDSAAHIRSFNGLNIALNDLSFDLSKTAAFDKDIFLDKDFSVELPNYEIKLPDSLNVLNIGLVSIHKDQMTLKDVTLSPRYGKYEYVRKVGYQTDVVKAQFPEIRFDVIDLKKLIEQREIKAKKMLVQTPNIQVFRDKRVPFNDSIYRPMPQELMKRSGIKLELDTLDVANAVITYEEFPEKGMVPGSITFDSLYAKMYPFHLSKTTEDTFAIDSSYLEAAARINGAAAIHMSGEFAYDAPYPMEISVQTGRFDLRAVNSIMTRNAFLKIREGIAQPSTWKFTADNETAVGTMTFYYNSLKVQLLNDRTLKKAKGRKAMLNFVLNAIALRGNNPRKIFGTEKIAPIYFQRDKSKFIFNYWWKASLSGFQGSLGLGEAGPAKKEEEDE</sequence>
<feature type="transmembrane region" description="Helical" evidence="1">
    <location>
        <begin position="21"/>
        <end position="39"/>
    </location>
</feature>
<reference evidence="3" key="1">
    <citation type="journal article" date="2019" name="Int. J. Syst. Evol. Microbiol.">
        <title>The Global Catalogue of Microorganisms (GCM) 10K type strain sequencing project: providing services to taxonomists for standard genome sequencing and annotation.</title>
        <authorList>
            <consortium name="The Broad Institute Genomics Platform"/>
            <consortium name="The Broad Institute Genome Sequencing Center for Infectious Disease"/>
            <person name="Wu L."/>
            <person name="Ma J."/>
        </authorList>
    </citation>
    <scope>NUCLEOTIDE SEQUENCE [LARGE SCALE GENOMIC DNA]</scope>
    <source>
        <strain evidence="3">CGMCC 1.15407</strain>
    </source>
</reference>
<protein>
    <recommendedName>
        <fullName evidence="4">Translocation/assembly module TamB</fullName>
    </recommendedName>
</protein>
<keyword evidence="1" id="KW-0812">Transmembrane</keyword>
<accession>A0ABQ1V9M0</accession>
<keyword evidence="1" id="KW-1133">Transmembrane helix</keyword>
<proteinExistence type="predicted"/>
<dbReference type="Proteomes" id="UP000647339">
    <property type="component" value="Unassembled WGS sequence"/>
</dbReference>
<dbReference type="EMBL" id="BMIU01000025">
    <property type="protein sequence ID" value="GGF46815.1"/>
    <property type="molecule type" value="Genomic_DNA"/>
</dbReference>
<keyword evidence="3" id="KW-1185">Reference proteome</keyword>
<gene>
    <name evidence="2" type="ORF">GCM10011339_39210</name>
</gene>
<evidence type="ECO:0000313" key="2">
    <source>
        <dbReference type="EMBL" id="GGF46815.1"/>
    </source>
</evidence>
<comment type="caution">
    <text evidence="2">The sequence shown here is derived from an EMBL/GenBank/DDBJ whole genome shotgun (WGS) entry which is preliminary data.</text>
</comment>
<evidence type="ECO:0000256" key="1">
    <source>
        <dbReference type="SAM" id="Phobius"/>
    </source>
</evidence>
<evidence type="ECO:0000313" key="3">
    <source>
        <dbReference type="Proteomes" id="UP000647339"/>
    </source>
</evidence>
<evidence type="ECO:0008006" key="4">
    <source>
        <dbReference type="Google" id="ProtNLM"/>
    </source>
</evidence>